<gene>
    <name evidence="8" type="ORF">BQ4739_LOCUS18734</name>
</gene>
<keyword evidence="5 7" id="KW-0472">Membrane</keyword>
<dbReference type="EMBL" id="FNXT01001320">
    <property type="protein sequence ID" value="SZX78453.1"/>
    <property type="molecule type" value="Genomic_DNA"/>
</dbReference>
<dbReference type="Proteomes" id="UP000256970">
    <property type="component" value="Unassembled WGS sequence"/>
</dbReference>
<name>A0A383WMG7_TETOB</name>
<dbReference type="GO" id="GO:0005886">
    <property type="term" value="C:plasma membrane"/>
    <property type="evidence" value="ECO:0007669"/>
    <property type="project" value="UniProtKB-ARBA"/>
</dbReference>
<evidence type="ECO:0000313" key="9">
    <source>
        <dbReference type="Proteomes" id="UP000256970"/>
    </source>
</evidence>
<feature type="transmembrane region" description="Helical" evidence="7">
    <location>
        <begin position="191"/>
        <end position="211"/>
    </location>
</feature>
<accession>A0A383WMG7</accession>
<dbReference type="InterPro" id="IPR018629">
    <property type="entry name" value="XK-rel"/>
</dbReference>
<feature type="transmembrane region" description="Helical" evidence="7">
    <location>
        <begin position="239"/>
        <end position="260"/>
    </location>
</feature>
<evidence type="ECO:0000256" key="5">
    <source>
        <dbReference type="ARBA" id="ARBA00023136"/>
    </source>
</evidence>
<keyword evidence="3 7" id="KW-0812">Transmembrane</keyword>
<evidence type="ECO:0000313" key="8">
    <source>
        <dbReference type="EMBL" id="SZX78453.1"/>
    </source>
</evidence>
<evidence type="ECO:0000256" key="6">
    <source>
        <dbReference type="SAM" id="MobiDB-lite"/>
    </source>
</evidence>
<feature type="transmembrane region" description="Helical" evidence="7">
    <location>
        <begin position="150"/>
        <end position="171"/>
    </location>
</feature>
<keyword evidence="4 7" id="KW-1133">Transmembrane helix</keyword>
<keyword evidence="9" id="KW-1185">Reference proteome</keyword>
<comment type="similarity">
    <text evidence="2">Belongs to the XK family.</text>
</comment>
<evidence type="ECO:0000256" key="3">
    <source>
        <dbReference type="ARBA" id="ARBA00022692"/>
    </source>
</evidence>
<feature type="region of interest" description="Disordered" evidence="6">
    <location>
        <begin position="1"/>
        <end position="20"/>
    </location>
</feature>
<dbReference type="STRING" id="3088.A0A383WMG7"/>
<evidence type="ECO:0000256" key="4">
    <source>
        <dbReference type="ARBA" id="ARBA00022989"/>
    </source>
</evidence>
<dbReference type="AlphaFoldDB" id="A0A383WMG7"/>
<feature type="compositionally biased region" description="Polar residues" evidence="6">
    <location>
        <begin position="7"/>
        <end position="18"/>
    </location>
</feature>
<comment type="subcellular location">
    <subcellularLocation>
        <location evidence="1">Membrane</location>
        <topology evidence="1">Multi-pass membrane protein</topology>
    </subcellularLocation>
</comment>
<organism evidence="8 9">
    <name type="scientific">Tetradesmus obliquus</name>
    <name type="common">Green alga</name>
    <name type="synonym">Acutodesmus obliquus</name>
    <dbReference type="NCBI Taxonomy" id="3088"/>
    <lineage>
        <taxon>Eukaryota</taxon>
        <taxon>Viridiplantae</taxon>
        <taxon>Chlorophyta</taxon>
        <taxon>core chlorophytes</taxon>
        <taxon>Chlorophyceae</taxon>
        <taxon>CS clade</taxon>
        <taxon>Sphaeropleales</taxon>
        <taxon>Scenedesmaceae</taxon>
        <taxon>Tetradesmus</taxon>
    </lineage>
</organism>
<evidence type="ECO:0000256" key="7">
    <source>
        <dbReference type="SAM" id="Phobius"/>
    </source>
</evidence>
<reference evidence="8 9" key="1">
    <citation type="submission" date="2016-10" db="EMBL/GenBank/DDBJ databases">
        <authorList>
            <person name="Cai Z."/>
        </authorList>
    </citation>
    <scope>NUCLEOTIDE SEQUENCE [LARGE SCALE GENOMIC DNA]</scope>
</reference>
<proteinExistence type="inferred from homology"/>
<evidence type="ECO:0000256" key="2">
    <source>
        <dbReference type="ARBA" id="ARBA00008789"/>
    </source>
</evidence>
<evidence type="ECO:0000256" key="1">
    <source>
        <dbReference type="ARBA" id="ARBA00004141"/>
    </source>
</evidence>
<sequence length="521" mass="57198">MQLCFQHGSSEGTASRQPQMPGWAAAAVNAARQGAPAEAPPAGSCERRRSSYILHFPSSSSTTAGNQAAATGPNMQQLQQTPGVTVVSAEAATDVYEQQQQQEAALAPDAPDSPLPGQALLNAGWTYDEDHQQQQRQAGWRSRLGAMTDAAMNSMAVAVLFDLADAALYFLDILTDVKVMQAFSRAGYTLWLYLSIWFVTWHYAIMAGLLVGAARRAAAKWGAYEYADRSGGSRPRSPLWLLSLPVALPGVVALDLMMLLTSVLPLMVRHKSKGTGAGSGGSGSAAVLSSFLSNYNFTRLFLEFVCESVPQTVLQTYIVSELIYDRLATRMDITTVSFSLFISSVNVVKYTWKFRKAARQAGMNFWEYAKYILLLKGNYECAPSVLAEQMAACCRLQDGRLLLDGFVLHRQKNTYGPAQQAHILMRSLKALQGRRDVKEFAVIGCPLPCVNRLLQLGLAQFPCLELLELRESAFRGNTWRGVLEALRSHASCRQLRVVQTGVFARYKNFNKVSSMYALVDS</sequence>
<protein>
    <submittedName>
        <fullName evidence="8">Uncharacterized protein</fullName>
    </submittedName>
</protein>
<dbReference type="Pfam" id="PF09815">
    <property type="entry name" value="XK-related"/>
    <property type="match status" value="1"/>
</dbReference>